<dbReference type="AlphaFoldDB" id="F9RI32"/>
<evidence type="ECO:0000259" key="1">
    <source>
        <dbReference type="PROSITE" id="PS50994"/>
    </source>
</evidence>
<protein>
    <submittedName>
        <fullName evidence="2">ISPsy4, transposase</fullName>
    </submittedName>
</protein>
<dbReference type="NCBIfam" id="NF033546">
    <property type="entry name" value="transpos_IS21"/>
    <property type="match status" value="1"/>
</dbReference>
<dbReference type="InterPro" id="IPR036397">
    <property type="entry name" value="RNaseH_sf"/>
</dbReference>
<dbReference type="GO" id="GO:0003676">
    <property type="term" value="F:nucleic acid binding"/>
    <property type="evidence" value="ECO:0007669"/>
    <property type="project" value="InterPro"/>
</dbReference>
<reference evidence="2 3" key="1">
    <citation type="journal article" date="2012" name="Int. J. Syst. Evol. Microbiol.">
        <title>Vibrio caribbeanicus sp. nov., isolated from the marine sponge Scleritoderma cyanea.</title>
        <authorList>
            <person name="Hoffmann M."/>
            <person name="Monday S.R."/>
            <person name="Allard M.W."/>
            <person name="Strain E.A."/>
            <person name="Whittaker P."/>
            <person name="Naum M."/>
            <person name="McCarthy P.J."/>
            <person name="Lopez J.V."/>
            <person name="Fischer M."/>
            <person name="Brown E.W."/>
        </authorList>
    </citation>
    <scope>NUCLEOTIDE SEQUENCE [LARGE SCALE GENOMIC DNA]</scope>
    <source>
        <strain evidence="2 3">LMG 19158</strain>
    </source>
</reference>
<dbReference type="InterPro" id="IPR012337">
    <property type="entry name" value="RNaseH-like_sf"/>
</dbReference>
<organism evidence="2 3">
    <name type="scientific">Vibrio scophthalmi LMG 19158</name>
    <dbReference type="NCBI Taxonomy" id="870967"/>
    <lineage>
        <taxon>Bacteria</taxon>
        <taxon>Pseudomonadati</taxon>
        <taxon>Pseudomonadota</taxon>
        <taxon>Gammaproteobacteria</taxon>
        <taxon>Vibrionales</taxon>
        <taxon>Vibrionaceae</taxon>
        <taxon>Vibrio</taxon>
    </lineage>
</organism>
<feature type="domain" description="Integrase catalytic" evidence="1">
    <location>
        <begin position="89"/>
        <end position="269"/>
    </location>
</feature>
<dbReference type="GO" id="GO:0015074">
    <property type="term" value="P:DNA integration"/>
    <property type="evidence" value="ECO:0007669"/>
    <property type="project" value="InterPro"/>
</dbReference>
<dbReference type="PANTHER" id="PTHR35004:SF6">
    <property type="entry name" value="TRANSPOSASE"/>
    <property type="match status" value="1"/>
</dbReference>
<dbReference type="SUPFAM" id="SSF53098">
    <property type="entry name" value="Ribonuclease H-like"/>
    <property type="match status" value="1"/>
</dbReference>
<dbReference type="Gene3D" id="3.30.420.10">
    <property type="entry name" value="Ribonuclease H-like superfamily/Ribonuclease H"/>
    <property type="match status" value="1"/>
</dbReference>
<evidence type="ECO:0000313" key="3">
    <source>
        <dbReference type="Proteomes" id="UP000004349"/>
    </source>
</evidence>
<dbReference type="Proteomes" id="UP000004349">
    <property type="component" value="Unassembled WGS sequence"/>
</dbReference>
<name>F9RI32_9VIBR</name>
<evidence type="ECO:0000313" key="2">
    <source>
        <dbReference type="EMBL" id="EGU43188.1"/>
    </source>
</evidence>
<gene>
    <name evidence="2" type="ORF">VIS19158_21411</name>
</gene>
<proteinExistence type="predicted"/>
<dbReference type="EMBL" id="AFWE01000010">
    <property type="protein sequence ID" value="EGU43188.1"/>
    <property type="molecule type" value="Genomic_DNA"/>
</dbReference>
<dbReference type="eggNOG" id="COG4584">
    <property type="taxonomic scope" value="Bacteria"/>
</dbReference>
<dbReference type="PANTHER" id="PTHR35004">
    <property type="entry name" value="TRANSPOSASE RV3428C-RELATED"/>
    <property type="match status" value="1"/>
</dbReference>
<comment type="caution">
    <text evidence="2">The sequence shown here is derived from an EMBL/GenBank/DDBJ whole genome shotgun (WGS) entry which is preliminary data.</text>
</comment>
<accession>F9RI32</accession>
<dbReference type="RefSeq" id="WP_005592552.1">
    <property type="nucleotide sequence ID" value="NZ_AFWE01000010.1"/>
</dbReference>
<dbReference type="InterPro" id="IPR001584">
    <property type="entry name" value="Integrase_cat-core"/>
</dbReference>
<dbReference type="PROSITE" id="PS50994">
    <property type="entry name" value="INTEGRASE"/>
    <property type="match status" value="1"/>
</dbReference>
<dbReference type="Pfam" id="PF00665">
    <property type="entry name" value="rve"/>
    <property type="match status" value="1"/>
</dbReference>
<sequence length="312" mass="35428">MIISQVVTTSLKNAASVPNYSKREPVSTKLSPYKAYLFERIEAAKPHWIPATVLLREIKVLGYEDGVTMLKEHIKQYKPAPNYDPVVRFETEPGQQMQVDFTTISRHGKRIKSFVATLGYSRATFVKFSERERQEDWIQGLEQAFEFFAGVPKEVLFDNAKAIMIERDAYGDGEHRWNPQLLATAKKYGFKPKACRPYRAKTKGKVERFNSYLKSSFITPLAATLKQHGLDLSVDVANGRIGAWLETVAHQRIHGTTNAKPQVLLEEERFALLSLPIAECSFSPLPVRQSVVPIESFQHPLSTYDALLEVRV</sequence>